<dbReference type="OrthoDB" id="2688074at2759"/>
<reference evidence="2" key="1">
    <citation type="journal article" date="2020" name="New Phytol.">
        <title>Comparative genomics reveals dynamic genome evolution in host specialist ectomycorrhizal fungi.</title>
        <authorList>
            <person name="Lofgren L.A."/>
            <person name="Nguyen N.H."/>
            <person name="Vilgalys R."/>
            <person name="Ruytinx J."/>
            <person name="Liao H.L."/>
            <person name="Branco S."/>
            <person name="Kuo A."/>
            <person name="LaButti K."/>
            <person name="Lipzen A."/>
            <person name="Andreopoulos W."/>
            <person name="Pangilinan J."/>
            <person name="Riley R."/>
            <person name="Hundley H."/>
            <person name="Na H."/>
            <person name="Barry K."/>
            <person name="Grigoriev I.V."/>
            <person name="Stajich J.E."/>
            <person name="Kennedy P.G."/>
        </authorList>
    </citation>
    <scope>NUCLEOTIDE SEQUENCE</scope>
    <source>
        <strain evidence="2">MN1</strain>
    </source>
</reference>
<dbReference type="AlphaFoldDB" id="A0A9P7E278"/>
<name>A0A9P7E278_9AGAM</name>
<feature type="region of interest" description="Disordered" evidence="1">
    <location>
        <begin position="292"/>
        <end position="339"/>
    </location>
</feature>
<evidence type="ECO:0000256" key="1">
    <source>
        <dbReference type="SAM" id="MobiDB-lite"/>
    </source>
</evidence>
<gene>
    <name evidence="2" type="ORF">BJ212DRAFT_1302782</name>
</gene>
<feature type="compositionally biased region" description="Low complexity" evidence="1">
    <location>
        <begin position="329"/>
        <end position="338"/>
    </location>
</feature>
<organism evidence="2 3">
    <name type="scientific">Suillus subaureus</name>
    <dbReference type="NCBI Taxonomy" id="48587"/>
    <lineage>
        <taxon>Eukaryota</taxon>
        <taxon>Fungi</taxon>
        <taxon>Dikarya</taxon>
        <taxon>Basidiomycota</taxon>
        <taxon>Agaricomycotina</taxon>
        <taxon>Agaricomycetes</taxon>
        <taxon>Agaricomycetidae</taxon>
        <taxon>Boletales</taxon>
        <taxon>Suillineae</taxon>
        <taxon>Suillaceae</taxon>
        <taxon>Suillus</taxon>
    </lineage>
</organism>
<dbReference type="EMBL" id="JABBWG010000036">
    <property type="protein sequence ID" value="KAG1808881.1"/>
    <property type="molecule type" value="Genomic_DNA"/>
</dbReference>
<feature type="compositionally biased region" description="Basic and acidic residues" evidence="1">
    <location>
        <begin position="141"/>
        <end position="152"/>
    </location>
</feature>
<sequence>MIPAYYRNDIRFLNHIIICLQELLQHLGPSYHWDIVQLKYEAFGRELLVLSKIRQEFIQEVANGYVFDQPEIHNTQWMSPIMDFFLAYMYYCRSVNPYHKSHMMSEALDDPQTYKSSGECSKMWCKGTIHMMVQIRQEIKDRSAASKSEQEMPKSPIKLHSQNSSGPSSLPLHDDAIPTRPMPEVIEGETKDGIQVPKLQTVPLDTSSAFKGVNKKVAALDHRNLKLDQSSLNQTSLRELGNSPNKNIQILAENDVPALDLSTLFFKKLHPNSNKSLLRLAPAKRLSAVLNQKSPNQEQMQSDIAESCPAMKSQSDQHAPSQSSNTFASSDDPPSFSDYTEPWDYSLNIHMVSNEESESSLYQEVAD</sequence>
<keyword evidence="3" id="KW-1185">Reference proteome</keyword>
<evidence type="ECO:0000313" key="3">
    <source>
        <dbReference type="Proteomes" id="UP000807769"/>
    </source>
</evidence>
<proteinExistence type="predicted"/>
<accession>A0A9P7E278</accession>
<feature type="compositionally biased region" description="Polar residues" evidence="1">
    <location>
        <begin position="292"/>
        <end position="304"/>
    </location>
</feature>
<protein>
    <submittedName>
        <fullName evidence="2">Uncharacterized protein</fullName>
    </submittedName>
</protein>
<dbReference type="Proteomes" id="UP000807769">
    <property type="component" value="Unassembled WGS sequence"/>
</dbReference>
<feature type="compositionally biased region" description="Polar residues" evidence="1">
    <location>
        <begin position="312"/>
        <end position="328"/>
    </location>
</feature>
<dbReference type="GeneID" id="64627333"/>
<dbReference type="RefSeq" id="XP_041188873.1">
    <property type="nucleotide sequence ID" value="XM_041333316.1"/>
</dbReference>
<comment type="caution">
    <text evidence="2">The sequence shown here is derived from an EMBL/GenBank/DDBJ whole genome shotgun (WGS) entry which is preliminary data.</text>
</comment>
<evidence type="ECO:0000313" key="2">
    <source>
        <dbReference type="EMBL" id="KAG1808881.1"/>
    </source>
</evidence>
<feature type="region of interest" description="Disordered" evidence="1">
    <location>
        <begin position="141"/>
        <end position="174"/>
    </location>
</feature>